<dbReference type="AlphaFoldDB" id="A0AAQ4E265"/>
<organism evidence="2 3">
    <name type="scientific">Amblyomma americanum</name>
    <name type="common">Lone star tick</name>
    <dbReference type="NCBI Taxonomy" id="6943"/>
    <lineage>
        <taxon>Eukaryota</taxon>
        <taxon>Metazoa</taxon>
        <taxon>Ecdysozoa</taxon>
        <taxon>Arthropoda</taxon>
        <taxon>Chelicerata</taxon>
        <taxon>Arachnida</taxon>
        <taxon>Acari</taxon>
        <taxon>Parasitiformes</taxon>
        <taxon>Ixodida</taxon>
        <taxon>Ixodoidea</taxon>
        <taxon>Ixodidae</taxon>
        <taxon>Amblyomminae</taxon>
        <taxon>Amblyomma</taxon>
    </lineage>
</organism>
<comment type="caution">
    <text evidence="2">The sequence shown here is derived from an EMBL/GenBank/DDBJ whole genome shotgun (WGS) entry which is preliminary data.</text>
</comment>
<sequence>DASETSWLEETGRHLLNCWWRSSSSIGSVLTQPAPASSSPLHPPASAVPGRPLRWRK</sequence>
<feature type="compositionally biased region" description="Low complexity" evidence="1">
    <location>
        <begin position="33"/>
        <end position="49"/>
    </location>
</feature>
<dbReference type="EMBL" id="JARKHS020023423">
    <property type="protein sequence ID" value="KAK8768805.1"/>
    <property type="molecule type" value="Genomic_DNA"/>
</dbReference>
<evidence type="ECO:0000313" key="2">
    <source>
        <dbReference type="EMBL" id="KAK8768805.1"/>
    </source>
</evidence>
<reference evidence="2 3" key="1">
    <citation type="journal article" date="2023" name="Arcadia Sci">
        <title>De novo assembly of a long-read Amblyomma americanum tick genome.</title>
        <authorList>
            <person name="Chou S."/>
            <person name="Poskanzer K.E."/>
            <person name="Rollins M."/>
            <person name="Thuy-Boun P.S."/>
        </authorList>
    </citation>
    <scope>NUCLEOTIDE SEQUENCE [LARGE SCALE GENOMIC DNA]</scope>
    <source>
        <strain evidence="2">F_SG_1</strain>
        <tissue evidence="2">Salivary glands</tissue>
    </source>
</reference>
<feature type="non-terminal residue" evidence="2">
    <location>
        <position position="1"/>
    </location>
</feature>
<evidence type="ECO:0000313" key="3">
    <source>
        <dbReference type="Proteomes" id="UP001321473"/>
    </source>
</evidence>
<proteinExistence type="predicted"/>
<name>A0AAQ4E265_AMBAM</name>
<dbReference type="Proteomes" id="UP001321473">
    <property type="component" value="Unassembled WGS sequence"/>
</dbReference>
<feature type="region of interest" description="Disordered" evidence="1">
    <location>
        <begin position="28"/>
        <end position="57"/>
    </location>
</feature>
<protein>
    <submittedName>
        <fullName evidence="2">Uncharacterized protein</fullName>
    </submittedName>
</protein>
<evidence type="ECO:0000256" key="1">
    <source>
        <dbReference type="SAM" id="MobiDB-lite"/>
    </source>
</evidence>
<accession>A0AAQ4E265</accession>
<keyword evidence="3" id="KW-1185">Reference proteome</keyword>
<gene>
    <name evidence="2" type="ORF">V5799_014727</name>
</gene>